<dbReference type="RefSeq" id="WP_073270744.1">
    <property type="nucleotide sequence ID" value="NZ_FQTU01000010.1"/>
</dbReference>
<reference evidence="2 3" key="1">
    <citation type="submission" date="2016-11" db="EMBL/GenBank/DDBJ databases">
        <authorList>
            <person name="Jaros S."/>
            <person name="Januszkiewicz K."/>
            <person name="Wedrychowicz H."/>
        </authorList>
    </citation>
    <scope>NUCLEOTIDE SEQUENCE [LARGE SCALE GENOMIC DNA]</scope>
    <source>
        <strain evidence="2 3">DSM 14828</strain>
    </source>
</reference>
<evidence type="ECO:0000313" key="3">
    <source>
        <dbReference type="Proteomes" id="UP000184251"/>
    </source>
</evidence>
<dbReference type="AlphaFoldDB" id="A0A1M4XKW3"/>
<protein>
    <recommendedName>
        <fullName evidence="4">ERF1 domain-containing protein 3</fullName>
    </recommendedName>
</protein>
<dbReference type="Pfam" id="PF18849">
    <property type="entry name" value="baeRF_family7"/>
    <property type="match status" value="1"/>
</dbReference>
<feature type="region of interest" description="Disordered" evidence="1">
    <location>
        <begin position="179"/>
        <end position="198"/>
    </location>
</feature>
<dbReference type="OrthoDB" id="4393931at2"/>
<accession>A0A1M4XKW3</accession>
<keyword evidence="3" id="KW-1185">Reference proteome</keyword>
<dbReference type="Proteomes" id="UP000184251">
    <property type="component" value="Unassembled WGS sequence"/>
</dbReference>
<evidence type="ECO:0000256" key="1">
    <source>
        <dbReference type="SAM" id="MobiDB-lite"/>
    </source>
</evidence>
<name>A0A1M4XKW3_9FIRM</name>
<sequence>MNLLTRVQLDELINTENQNCISIYLPMEKAPTEADKTKVLFKNQIKKVESELIEHGIAQKNVDSLIAPAVKLLETPKFWTSPDESAAVFVVGSNITTIKLPFPIEPTTFIGPKFYLVPLFKLFSFDSKFYILALSQNKVRLLHCDLLDCDEIDIASLPTSLDEALQYDDIEKKNQYVMRSPGSTGDGSPGVYNRGQNDGKDEHKTNIWRFMEMLDSGLASLIKDKDTPVVLAGVEFLTAIFRKVNSNLHLIDKEVSGNTDILSEKQLHEKAYPLAQEFFDKFVASDLELYHNLSSSDKTGDTIEEIASAAAKGKIRILFATQGMFIPGMYNVELDSAFHKDHNPDSEDLINFAAVNTFKTGGKVYVLDRNQMPDTENCAAIFRY</sequence>
<dbReference type="InterPro" id="IPR040837">
    <property type="entry name" value="Bact_RF_family7"/>
</dbReference>
<gene>
    <name evidence="2" type="ORF">SAMN02746064_01524</name>
</gene>
<dbReference type="EMBL" id="FQTU01000010">
    <property type="protein sequence ID" value="SHE94109.1"/>
    <property type="molecule type" value="Genomic_DNA"/>
</dbReference>
<evidence type="ECO:0008006" key="4">
    <source>
        <dbReference type="Google" id="ProtNLM"/>
    </source>
</evidence>
<dbReference type="STRING" id="1120975.SAMN02746064_01524"/>
<organism evidence="2 3">
    <name type="scientific">Alkalibacter saccharofermentans DSM 14828</name>
    <dbReference type="NCBI Taxonomy" id="1120975"/>
    <lineage>
        <taxon>Bacteria</taxon>
        <taxon>Bacillati</taxon>
        <taxon>Bacillota</taxon>
        <taxon>Clostridia</taxon>
        <taxon>Eubacteriales</taxon>
        <taxon>Eubacteriaceae</taxon>
        <taxon>Alkalibacter</taxon>
    </lineage>
</organism>
<proteinExistence type="predicted"/>
<evidence type="ECO:0000313" key="2">
    <source>
        <dbReference type="EMBL" id="SHE94109.1"/>
    </source>
</evidence>